<dbReference type="EMBL" id="CAJMWW010000074">
    <property type="protein sequence ID" value="CAE6420199.1"/>
    <property type="molecule type" value="Genomic_DNA"/>
</dbReference>
<proteinExistence type="predicted"/>
<protein>
    <submittedName>
        <fullName evidence="1">Uncharacterized protein</fullName>
    </submittedName>
</protein>
<evidence type="ECO:0000313" key="1">
    <source>
        <dbReference type="EMBL" id="CAE6420199.1"/>
    </source>
</evidence>
<reference evidence="1" key="1">
    <citation type="submission" date="2021-01" db="EMBL/GenBank/DDBJ databases">
        <authorList>
            <person name="Kaushik A."/>
        </authorList>
    </citation>
    <scope>NUCLEOTIDE SEQUENCE</scope>
    <source>
        <strain evidence="1">AG3-T5</strain>
    </source>
</reference>
<dbReference type="AlphaFoldDB" id="A0A8H2XAD4"/>
<organism evidence="1 2">
    <name type="scientific">Rhizoctonia solani</name>
    <dbReference type="NCBI Taxonomy" id="456999"/>
    <lineage>
        <taxon>Eukaryota</taxon>
        <taxon>Fungi</taxon>
        <taxon>Dikarya</taxon>
        <taxon>Basidiomycota</taxon>
        <taxon>Agaricomycotina</taxon>
        <taxon>Agaricomycetes</taxon>
        <taxon>Cantharellales</taxon>
        <taxon>Ceratobasidiaceae</taxon>
        <taxon>Rhizoctonia</taxon>
    </lineage>
</organism>
<comment type="caution">
    <text evidence="1">The sequence shown here is derived from an EMBL/GenBank/DDBJ whole genome shotgun (WGS) entry which is preliminary data.</text>
</comment>
<name>A0A8H2XAD4_9AGAM</name>
<evidence type="ECO:0000313" key="2">
    <source>
        <dbReference type="Proteomes" id="UP000663841"/>
    </source>
</evidence>
<sequence>MYDEPEPLDVEWMGSLAAVTHVNDLRTGSLLVTQLPDFNSAKQNKNKFVSNSLADWKLCGFRDRPCRVLLPVSIGEQESKAQLHLQQIAILARSLDLALVLPNMHKARFGACARNKFEDYYQVESLTRLGVRVVPFAAFQEWAATRRVAPKTQMIEITAKGQSSGELKSIVELGDVSDGPSWRRCLLKSIPRLDFTKLKIQLTQKSTRSMVLAEFGERMTKTLQPIVDLDEFLVYALDWNLRHLVFEEPTPRYLAYAQEILDYADKLLSAAGPIVVVQWRMESVPPEHLLSCSSGLVTLLHRTLTREEYADVKTVYFATDYPLEGADARHSGTFRDVGDRHHAAILEFRKAFQPGGLLEAYKLTYQAELSQTVERDKDLLANDFGLLGIVDKVVAQKAELFISGSSGDCARNSSFAKQIIDTRGRGWNQTQVRNEVLFFERAT</sequence>
<dbReference type="Gene3D" id="3.40.50.11350">
    <property type="match status" value="1"/>
</dbReference>
<dbReference type="Proteomes" id="UP000663841">
    <property type="component" value="Unassembled WGS sequence"/>
</dbReference>
<gene>
    <name evidence="1" type="ORF">RDB_LOCUS42565</name>
</gene>
<accession>A0A8H2XAD4</accession>